<evidence type="ECO:0000256" key="5">
    <source>
        <dbReference type="ARBA" id="ARBA00023136"/>
    </source>
</evidence>
<keyword evidence="3 6" id="KW-0812">Transmembrane</keyword>
<dbReference type="EMBL" id="CP003349">
    <property type="protein sequence ID" value="AFD05547.1"/>
    <property type="molecule type" value="Genomic_DNA"/>
</dbReference>
<evidence type="ECO:0000256" key="6">
    <source>
        <dbReference type="SAM" id="Phobius"/>
    </source>
</evidence>
<dbReference type="InterPro" id="IPR012506">
    <property type="entry name" value="TMEM86B-like"/>
</dbReference>
<keyword evidence="5 6" id="KW-0472">Membrane</keyword>
<protein>
    <submittedName>
        <fullName evidence="7">Putative membrane protein</fullName>
    </submittedName>
</protein>
<dbReference type="GO" id="GO:0016787">
    <property type="term" value="F:hydrolase activity"/>
    <property type="evidence" value="ECO:0007669"/>
    <property type="project" value="TreeGrafter"/>
</dbReference>
<feature type="transmembrane region" description="Helical" evidence="6">
    <location>
        <begin position="57"/>
        <end position="75"/>
    </location>
</feature>
<organism evidence="7 8">
    <name type="scientific">Solitalea canadensis (strain ATCC 29591 / DSM 3403 / JCM 21819 / LMG 8368 / NBRC 15130 / NCIMB 12057 / USAM 9D)</name>
    <name type="common">Flexibacter canadensis</name>
    <dbReference type="NCBI Taxonomy" id="929556"/>
    <lineage>
        <taxon>Bacteria</taxon>
        <taxon>Pseudomonadati</taxon>
        <taxon>Bacteroidota</taxon>
        <taxon>Sphingobacteriia</taxon>
        <taxon>Sphingobacteriales</taxon>
        <taxon>Sphingobacteriaceae</taxon>
        <taxon>Solitalea</taxon>
    </lineage>
</organism>
<comment type="similarity">
    <text evidence="2">Belongs to the TMEM86 family.</text>
</comment>
<accession>H8KP25</accession>
<dbReference type="Proteomes" id="UP000007590">
    <property type="component" value="Chromosome"/>
</dbReference>
<dbReference type="Pfam" id="PF07947">
    <property type="entry name" value="YhhN"/>
    <property type="match status" value="1"/>
</dbReference>
<name>H8KP25_SOLCM</name>
<dbReference type="AlphaFoldDB" id="H8KP25"/>
<dbReference type="eggNOG" id="COG3714">
    <property type="taxonomic scope" value="Bacteria"/>
</dbReference>
<evidence type="ECO:0000256" key="3">
    <source>
        <dbReference type="ARBA" id="ARBA00022692"/>
    </source>
</evidence>
<feature type="transmembrane region" description="Helical" evidence="6">
    <location>
        <begin position="205"/>
        <end position="225"/>
    </location>
</feature>
<feature type="transmembrane region" description="Helical" evidence="6">
    <location>
        <begin position="81"/>
        <end position="102"/>
    </location>
</feature>
<feature type="transmembrane region" description="Helical" evidence="6">
    <location>
        <begin position="123"/>
        <end position="141"/>
    </location>
</feature>
<dbReference type="KEGG" id="scn:Solca_0407"/>
<comment type="subcellular location">
    <subcellularLocation>
        <location evidence="1">Membrane</location>
        <topology evidence="1">Multi-pass membrane protein</topology>
    </subcellularLocation>
</comment>
<proteinExistence type="inferred from homology"/>
<dbReference type="HOGENOM" id="CLU_079086_0_0_10"/>
<keyword evidence="8" id="KW-1185">Reference proteome</keyword>
<dbReference type="PANTHER" id="PTHR31885:SF6">
    <property type="entry name" value="GH04784P"/>
    <property type="match status" value="1"/>
</dbReference>
<dbReference type="GO" id="GO:0016020">
    <property type="term" value="C:membrane"/>
    <property type="evidence" value="ECO:0007669"/>
    <property type="project" value="UniProtKB-SubCell"/>
</dbReference>
<evidence type="ECO:0000256" key="2">
    <source>
        <dbReference type="ARBA" id="ARBA00007375"/>
    </source>
</evidence>
<feature type="transmembrane region" description="Helical" evidence="6">
    <location>
        <begin position="179"/>
        <end position="199"/>
    </location>
</feature>
<reference evidence="7" key="1">
    <citation type="submission" date="2012-02" db="EMBL/GenBank/DDBJ databases">
        <title>The complete genome of Solitalea canadensis DSM 3403.</title>
        <authorList>
            <consortium name="US DOE Joint Genome Institute (JGI-PGF)"/>
            <person name="Lucas S."/>
            <person name="Copeland A."/>
            <person name="Lapidus A."/>
            <person name="Glavina del Rio T."/>
            <person name="Dalin E."/>
            <person name="Tice H."/>
            <person name="Bruce D."/>
            <person name="Goodwin L."/>
            <person name="Pitluck S."/>
            <person name="Peters L."/>
            <person name="Ovchinnikova G."/>
            <person name="Lu M."/>
            <person name="Kyrpides N."/>
            <person name="Mavromatis K."/>
            <person name="Ivanova N."/>
            <person name="Brettin T."/>
            <person name="Detter J.C."/>
            <person name="Han C."/>
            <person name="Larimer F."/>
            <person name="Land M."/>
            <person name="Hauser L."/>
            <person name="Markowitz V."/>
            <person name="Cheng J.-F."/>
            <person name="Hugenholtz P."/>
            <person name="Woyke T."/>
            <person name="Wu D."/>
            <person name="Spring S."/>
            <person name="Schroeder M."/>
            <person name="Kopitz M."/>
            <person name="Brambilla E."/>
            <person name="Klenk H.-P."/>
            <person name="Eisen J.A."/>
        </authorList>
    </citation>
    <scope>NUCLEOTIDE SEQUENCE</scope>
    <source>
        <strain evidence="7">DSM 3403</strain>
    </source>
</reference>
<gene>
    <name evidence="7" type="ordered locus">Solca_0407</name>
</gene>
<dbReference type="OrthoDB" id="5651790at2"/>
<evidence type="ECO:0000256" key="1">
    <source>
        <dbReference type="ARBA" id="ARBA00004141"/>
    </source>
</evidence>
<evidence type="ECO:0000313" key="8">
    <source>
        <dbReference type="Proteomes" id="UP000007590"/>
    </source>
</evidence>
<feature type="transmembrane region" description="Helical" evidence="6">
    <location>
        <begin position="147"/>
        <end position="167"/>
    </location>
</feature>
<sequence>MKRIITLLFAISVALTVYANLNHLAEIRLIAKPLIMVFVAWLYTLNTVDLIEKTNKTVLLAFLFSWIGDIALLFADDSSKAPGFYFFITGLVSFLTAHLLYITVFRKIAATSPASDIPITKRILMLVPVGFIAAVLIFFIIPHLGPMLIPVSVYAIVISLMTISAIALYNKVFMANFNLIYAGAVFFMISDMTLAFNQFVSPKPILGVIVMITYGAAQYSIMRGLSKVSLMTARQLV</sequence>
<evidence type="ECO:0000313" key="7">
    <source>
        <dbReference type="EMBL" id="AFD05547.1"/>
    </source>
</evidence>
<keyword evidence="4 6" id="KW-1133">Transmembrane helix</keyword>
<dbReference type="STRING" id="929556.Solca_0407"/>
<dbReference type="PANTHER" id="PTHR31885">
    <property type="entry name" value="GH04784P"/>
    <property type="match status" value="1"/>
</dbReference>
<feature type="transmembrane region" description="Helical" evidence="6">
    <location>
        <begin position="29"/>
        <end position="45"/>
    </location>
</feature>
<dbReference type="RefSeq" id="WP_014678775.1">
    <property type="nucleotide sequence ID" value="NC_017770.1"/>
</dbReference>
<evidence type="ECO:0000256" key="4">
    <source>
        <dbReference type="ARBA" id="ARBA00022989"/>
    </source>
</evidence>